<dbReference type="Proteomes" id="UP000007054">
    <property type="component" value="Chromosome"/>
</dbReference>
<dbReference type="Pfam" id="PF00756">
    <property type="entry name" value="Esterase"/>
    <property type="match status" value="1"/>
</dbReference>
<dbReference type="SUPFAM" id="SSF53474">
    <property type="entry name" value="alpha/beta-Hydrolases"/>
    <property type="match status" value="1"/>
</dbReference>
<dbReference type="RefSeq" id="WP_015558384.1">
    <property type="nucleotide sequence ID" value="NC_021039.1"/>
</dbReference>
<dbReference type="HOGENOM" id="CLU_037618_3_0_9"/>
<dbReference type="AlphaFoldDB" id="D4LCY2"/>
<dbReference type="KEGG" id="rch:RUM_13550"/>
<dbReference type="InterPro" id="IPR000801">
    <property type="entry name" value="Esterase-like"/>
</dbReference>
<dbReference type="OrthoDB" id="9803578at2"/>
<dbReference type="InterPro" id="IPR050583">
    <property type="entry name" value="Mycobacterial_A85_antigen"/>
</dbReference>
<accession>D4LCY2</accession>
<protein>
    <submittedName>
        <fullName evidence="1">Predicted esterase</fullName>
        <ecNumber evidence="1">3.1.1.-</ecNumber>
    </submittedName>
</protein>
<dbReference type="ESTHER" id="9firm-d4lcy2">
    <property type="family name" value="A85-EsteraseD-FGH"/>
</dbReference>
<keyword evidence="2" id="KW-1185">Reference proteome</keyword>
<dbReference type="PANTHER" id="PTHR48098">
    <property type="entry name" value="ENTEROCHELIN ESTERASE-RELATED"/>
    <property type="match status" value="1"/>
</dbReference>
<sequence length="260" mass="29100">MAHFAINCFSDILQMSVNLNVILPQRTTRHGFTGSTPDGKFPVLYLLHGMGDDQTIWQRRTAIERYVEGTPLAVVMPTTHLGFYTDMQHGLPYWSFFSQELPALCRQFFPQLTDRREYTFAAGNSMGGYGAVKLALGMPDQFGKAVSLSGALDLVGMEKHTPATPLMQNIFGSTEQLTGSDNDLLALAEKTCKTHTNLPKLRICCGTEDPLLPFSRSAKARLIQLGYDVTYQESPGVHDWAYWDTQIRQAIPWLLEGMEM</sequence>
<name>D4LCY2_RUMC1</name>
<dbReference type="GeneID" id="83156089"/>
<dbReference type="PATRIC" id="fig|213810.4.peg.1249"/>
<dbReference type="BioCyc" id="RCHA213810:RUM_RS06585-MONOMER"/>
<dbReference type="STRING" id="213810.RUM_13550"/>
<organism evidence="1 2">
    <name type="scientific">Ruminococcus champanellensis (strain DSM 18848 / JCM 17042 / KCTC 15320 / 18P13)</name>
    <dbReference type="NCBI Taxonomy" id="213810"/>
    <lineage>
        <taxon>Bacteria</taxon>
        <taxon>Bacillati</taxon>
        <taxon>Bacillota</taxon>
        <taxon>Clostridia</taxon>
        <taxon>Eubacteriales</taxon>
        <taxon>Oscillospiraceae</taxon>
        <taxon>Ruminococcus</taxon>
    </lineage>
</organism>
<dbReference type="PANTHER" id="PTHR48098:SF1">
    <property type="entry name" value="DIACYLGLYCEROL ACYLTRANSFERASE_MYCOLYLTRANSFERASE AG85A"/>
    <property type="match status" value="1"/>
</dbReference>
<dbReference type="EMBL" id="FP929052">
    <property type="protein sequence ID" value="CBL17477.1"/>
    <property type="molecule type" value="Genomic_DNA"/>
</dbReference>
<dbReference type="GO" id="GO:0016787">
    <property type="term" value="F:hydrolase activity"/>
    <property type="evidence" value="ECO:0007669"/>
    <property type="project" value="UniProtKB-KW"/>
</dbReference>
<reference evidence="1" key="1">
    <citation type="submission" date="2010-03" db="EMBL/GenBank/DDBJ databases">
        <title>The genome sequence of Ruminococcus sp. 18P13.</title>
        <authorList>
            <consortium name="metaHIT consortium -- http://www.metahit.eu/"/>
            <person name="Pajon A."/>
            <person name="Turner K."/>
            <person name="Parkhill J."/>
            <person name="Bernalier A."/>
        </authorList>
    </citation>
    <scope>NUCLEOTIDE SEQUENCE [LARGE SCALE GENOMIC DNA]</scope>
    <source>
        <strain evidence="1">Type strain: 18P13</strain>
    </source>
</reference>
<proteinExistence type="predicted"/>
<evidence type="ECO:0000313" key="2">
    <source>
        <dbReference type="Proteomes" id="UP000007054"/>
    </source>
</evidence>
<reference evidence="1" key="2">
    <citation type="submission" date="2010-03" db="EMBL/GenBank/DDBJ databases">
        <authorList>
            <person name="Pajon A."/>
        </authorList>
    </citation>
    <scope>NUCLEOTIDE SEQUENCE</scope>
    <source>
        <strain evidence="1">Type strain: 18P13</strain>
    </source>
</reference>
<evidence type="ECO:0000313" key="1">
    <source>
        <dbReference type="EMBL" id="CBL17477.1"/>
    </source>
</evidence>
<dbReference type="EC" id="3.1.1.-" evidence="1"/>
<dbReference type="Gene3D" id="3.40.50.1820">
    <property type="entry name" value="alpha/beta hydrolase"/>
    <property type="match status" value="1"/>
</dbReference>
<dbReference type="InterPro" id="IPR029058">
    <property type="entry name" value="AB_hydrolase_fold"/>
</dbReference>
<dbReference type="GO" id="GO:0016747">
    <property type="term" value="F:acyltransferase activity, transferring groups other than amino-acyl groups"/>
    <property type="evidence" value="ECO:0007669"/>
    <property type="project" value="TreeGrafter"/>
</dbReference>
<gene>
    <name evidence="1" type="ordered locus">RUM_13550</name>
</gene>
<keyword evidence="1" id="KW-0378">Hydrolase</keyword>